<keyword evidence="2" id="KW-0964">Secreted</keyword>
<evidence type="ECO:0000256" key="3">
    <source>
        <dbReference type="SAM" id="MobiDB-lite"/>
    </source>
</evidence>
<protein>
    <recommendedName>
        <fullName evidence="7">Calcium-binding protein</fullName>
    </recommendedName>
</protein>
<keyword evidence="4" id="KW-0732">Signal</keyword>
<evidence type="ECO:0008006" key="7">
    <source>
        <dbReference type="Google" id="ProtNLM"/>
    </source>
</evidence>
<dbReference type="PROSITE" id="PS51257">
    <property type="entry name" value="PROKAR_LIPOPROTEIN"/>
    <property type="match status" value="1"/>
</dbReference>
<reference evidence="5 6" key="1">
    <citation type="submission" date="2019-10" db="EMBL/GenBank/DDBJ databases">
        <title>Rubrobacter sp nov SCSIO 52090 isolated from a deep-sea sediment in the South China Sea.</title>
        <authorList>
            <person name="Chen R.W."/>
        </authorList>
    </citation>
    <scope>NUCLEOTIDE SEQUENCE [LARGE SCALE GENOMIC DNA]</scope>
    <source>
        <strain evidence="5 6">SCSIO 52909</strain>
    </source>
</reference>
<dbReference type="InterPro" id="IPR001343">
    <property type="entry name" value="Hemolysn_Ca-bd"/>
</dbReference>
<dbReference type="InterPro" id="IPR011049">
    <property type="entry name" value="Serralysin-like_metalloprot_C"/>
</dbReference>
<dbReference type="EMBL" id="CP045119">
    <property type="protein sequence ID" value="QIN83804.1"/>
    <property type="molecule type" value="Genomic_DNA"/>
</dbReference>
<evidence type="ECO:0000313" key="5">
    <source>
        <dbReference type="EMBL" id="QIN83804.1"/>
    </source>
</evidence>
<keyword evidence="6" id="KW-1185">Reference proteome</keyword>
<feature type="signal peptide" evidence="4">
    <location>
        <begin position="1"/>
        <end position="24"/>
    </location>
</feature>
<dbReference type="PANTHER" id="PTHR38340">
    <property type="entry name" value="S-LAYER PROTEIN"/>
    <property type="match status" value="1"/>
</dbReference>
<feature type="chain" id="PRO_5026324191" description="Calcium-binding protein" evidence="4">
    <location>
        <begin position="25"/>
        <end position="153"/>
    </location>
</feature>
<accession>A0A6G8QBD3</accession>
<evidence type="ECO:0000256" key="1">
    <source>
        <dbReference type="ARBA" id="ARBA00004613"/>
    </source>
</evidence>
<feature type="region of interest" description="Disordered" evidence="3">
    <location>
        <begin position="65"/>
        <end position="114"/>
    </location>
</feature>
<dbReference type="AlphaFoldDB" id="A0A6G8QBD3"/>
<evidence type="ECO:0000313" key="6">
    <source>
        <dbReference type="Proteomes" id="UP000501452"/>
    </source>
</evidence>
<dbReference type="RefSeq" id="WP_166177427.1">
    <property type="nucleotide sequence ID" value="NZ_CP045119.1"/>
</dbReference>
<dbReference type="PANTHER" id="PTHR38340:SF1">
    <property type="entry name" value="S-LAYER PROTEIN"/>
    <property type="match status" value="1"/>
</dbReference>
<evidence type="ECO:0000256" key="4">
    <source>
        <dbReference type="SAM" id="SignalP"/>
    </source>
</evidence>
<dbReference type="InterPro" id="IPR050557">
    <property type="entry name" value="RTX_toxin/Mannuronan_C5-epim"/>
</dbReference>
<dbReference type="GO" id="GO:0005576">
    <property type="term" value="C:extracellular region"/>
    <property type="evidence" value="ECO:0007669"/>
    <property type="project" value="UniProtKB-SubCell"/>
</dbReference>
<proteinExistence type="predicted"/>
<evidence type="ECO:0000256" key="2">
    <source>
        <dbReference type="ARBA" id="ARBA00022525"/>
    </source>
</evidence>
<organism evidence="5 6">
    <name type="scientific">Rubrobacter tropicus</name>
    <dbReference type="NCBI Taxonomy" id="2653851"/>
    <lineage>
        <taxon>Bacteria</taxon>
        <taxon>Bacillati</taxon>
        <taxon>Actinomycetota</taxon>
        <taxon>Rubrobacteria</taxon>
        <taxon>Rubrobacterales</taxon>
        <taxon>Rubrobacteraceae</taxon>
        <taxon>Rubrobacter</taxon>
    </lineage>
</organism>
<gene>
    <name evidence="5" type="ORF">GBA63_15040</name>
</gene>
<dbReference type="GO" id="GO:0005509">
    <property type="term" value="F:calcium ion binding"/>
    <property type="evidence" value="ECO:0007669"/>
    <property type="project" value="InterPro"/>
</dbReference>
<dbReference type="PROSITE" id="PS00330">
    <property type="entry name" value="HEMOLYSIN_CALCIUM"/>
    <property type="match status" value="1"/>
</dbReference>
<dbReference type="KEGG" id="rub:GBA63_15040"/>
<dbReference type="PRINTS" id="PR00313">
    <property type="entry name" value="CABNDNGRPT"/>
</dbReference>
<dbReference type="Gene3D" id="2.150.10.10">
    <property type="entry name" value="Serralysin-like metalloprotease, C-terminal"/>
    <property type="match status" value="2"/>
</dbReference>
<dbReference type="Proteomes" id="UP000501452">
    <property type="component" value="Chromosome"/>
</dbReference>
<comment type="subcellular location">
    <subcellularLocation>
        <location evidence="1">Secreted</location>
    </subcellularLocation>
</comment>
<dbReference type="Pfam" id="PF00353">
    <property type="entry name" value="HemolysinCabind"/>
    <property type="match status" value="2"/>
</dbReference>
<dbReference type="SUPFAM" id="SSF51120">
    <property type="entry name" value="beta-Roll"/>
    <property type="match status" value="1"/>
</dbReference>
<dbReference type="InterPro" id="IPR018511">
    <property type="entry name" value="Hemolysin-typ_Ca-bd_CS"/>
</dbReference>
<name>A0A6G8QBD3_9ACTN</name>
<sequence length="153" mass="15462">MRRTILVLTVVTAALLVAGGTALAATLACNGGRCVGSDGPDTMFGSPVRDSIYSLKGGDLVRGNAGADSINGDGGDDRLSGGRGNDTVNGSDGEDVVIGNTGNDRLSGGTGSDRIEAVDGMRDVISCGNGPRDLVVFDAGQDSFTGCEIRRPR</sequence>